<feature type="domain" description="Ketoreductase" evidence="4">
    <location>
        <begin position="4"/>
        <end position="161"/>
    </location>
</feature>
<dbReference type="SMART" id="SM00822">
    <property type="entry name" value="PKS_KR"/>
    <property type="match status" value="1"/>
</dbReference>
<comment type="similarity">
    <text evidence="1">Belongs to the short-chain dehydrogenases/reductases (SDR) family.</text>
</comment>
<name>A0AAU2VTL8_9ACTN</name>
<dbReference type="CDD" id="cd05233">
    <property type="entry name" value="SDR_c"/>
    <property type="match status" value="1"/>
</dbReference>
<evidence type="ECO:0000256" key="3">
    <source>
        <dbReference type="ARBA" id="ARBA00023027"/>
    </source>
</evidence>
<keyword evidence="2" id="KW-0560">Oxidoreductase</keyword>
<keyword evidence="3" id="KW-0520">NAD</keyword>
<dbReference type="SUPFAM" id="SSF51735">
    <property type="entry name" value="NAD(P)-binding Rossmann-fold domains"/>
    <property type="match status" value="1"/>
</dbReference>
<evidence type="ECO:0000313" key="5">
    <source>
        <dbReference type="EMBL" id="WTW70927.1"/>
    </source>
</evidence>
<dbReference type="Gene3D" id="3.40.50.720">
    <property type="entry name" value="NAD(P)-binding Rossmann-like Domain"/>
    <property type="match status" value="1"/>
</dbReference>
<sequence length="237" mass="24646">MPSPSALITGGTSGIGRATAELLHSRGYRVMVTGRDSVADARLPEGITAVRADARSLPDIDHAMDQVRERFGSLDLLFLNAGVSRPGPIESTDEDAFDALFDINVKGNFFTLQKALPLLNDGACVVCTVGAGEGLGAAMTAAKGALMPLMRSLALELAPRRIRVNTVSPGLIDTPAYAKLGISRDMIDTWARDIPLGRAGIPSDVAEAVAFLASDAAGYITGNDLTVSGGMGVHARA</sequence>
<dbReference type="InterPro" id="IPR036291">
    <property type="entry name" value="NAD(P)-bd_dom_sf"/>
</dbReference>
<dbReference type="InterPro" id="IPR057326">
    <property type="entry name" value="KR_dom"/>
</dbReference>
<dbReference type="EMBL" id="CP108313">
    <property type="protein sequence ID" value="WTW70927.1"/>
    <property type="molecule type" value="Genomic_DNA"/>
</dbReference>
<dbReference type="PRINTS" id="PR00081">
    <property type="entry name" value="GDHRDH"/>
</dbReference>
<dbReference type="FunFam" id="3.40.50.720:FF:000084">
    <property type="entry name" value="Short-chain dehydrogenase reductase"/>
    <property type="match status" value="1"/>
</dbReference>
<dbReference type="Pfam" id="PF13561">
    <property type="entry name" value="adh_short_C2"/>
    <property type="match status" value="1"/>
</dbReference>
<reference evidence="5" key="1">
    <citation type="submission" date="2022-10" db="EMBL/GenBank/DDBJ databases">
        <title>The complete genomes of actinobacterial strains from the NBC collection.</title>
        <authorList>
            <person name="Joergensen T.S."/>
            <person name="Alvarez Arevalo M."/>
            <person name="Sterndorff E.B."/>
            <person name="Faurdal D."/>
            <person name="Vuksanovic O."/>
            <person name="Mourched A.-S."/>
            <person name="Charusanti P."/>
            <person name="Shaw S."/>
            <person name="Blin K."/>
            <person name="Weber T."/>
        </authorList>
    </citation>
    <scope>NUCLEOTIDE SEQUENCE</scope>
    <source>
        <strain evidence="5">NBC_00008</strain>
    </source>
</reference>
<dbReference type="AlphaFoldDB" id="A0AAU2VTL8"/>
<dbReference type="PANTHER" id="PTHR24321">
    <property type="entry name" value="DEHYDROGENASES, SHORT CHAIN"/>
    <property type="match status" value="1"/>
</dbReference>
<organism evidence="5">
    <name type="scientific">Streptomyces sp. NBC_00008</name>
    <dbReference type="NCBI Taxonomy" id="2903610"/>
    <lineage>
        <taxon>Bacteria</taxon>
        <taxon>Bacillati</taxon>
        <taxon>Actinomycetota</taxon>
        <taxon>Actinomycetes</taxon>
        <taxon>Kitasatosporales</taxon>
        <taxon>Streptomycetaceae</taxon>
        <taxon>Streptomyces</taxon>
    </lineage>
</organism>
<protein>
    <submittedName>
        <fullName evidence="5">SDR family oxidoreductase</fullName>
    </submittedName>
</protein>
<dbReference type="PANTHER" id="PTHR24321:SF8">
    <property type="entry name" value="ESTRADIOL 17-BETA-DEHYDROGENASE 8-RELATED"/>
    <property type="match status" value="1"/>
</dbReference>
<accession>A0AAU2VTL8</accession>
<gene>
    <name evidence="5" type="ORF">OG398_23000</name>
</gene>
<evidence type="ECO:0000256" key="2">
    <source>
        <dbReference type="ARBA" id="ARBA00023002"/>
    </source>
</evidence>
<dbReference type="InterPro" id="IPR002347">
    <property type="entry name" value="SDR_fam"/>
</dbReference>
<evidence type="ECO:0000259" key="4">
    <source>
        <dbReference type="SMART" id="SM00822"/>
    </source>
</evidence>
<evidence type="ECO:0000256" key="1">
    <source>
        <dbReference type="ARBA" id="ARBA00006484"/>
    </source>
</evidence>
<dbReference type="GO" id="GO:0016491">
    <property type="term" value="F:oxidoreductase activity"/>
    <property type="evidence" value="ECO:0007669"/>
    <property type="project" value="UniProtKB-KW"/>
</dbReference>
<proteinExistence type="inferred from homology"/>